<dbReference type="NCBIfam" id="NF041551">
    <property type="entry name" value="YlcI_YnfO_N"/>
    <property type="match status" value="1"/>
</dbReference>
<reference evidence="2 3" key="1">
    <citation type="submission" date="2017-06" db="EMBL/GenBank/DDBJ databases">
        <title>Genome sequencing of cyanobaciteial culture collection at National Institute for Environmental Studies (NIES).</title>
        <authorList>
            <person name="Hirose Y."/>
            <person name="Shimura Y."/>
            <person name="Fujisawa T."/>
            <person name="Nakamura Y."/>
            <person name="Kawachi M."/>
        </authorList>
    </citation>
    <scope>NUCLEOTIDE SEQUENCE [LARGE SCALE GENOMIC DNA]</scope>
    <source>
        <strain evidence="2 3">NIES-23</strain>
    </source>
</reference>
<accession>A0A1Z4KP56</accession>
<dbReference type="AlphaFoldDB" id="A0A1Z4KP56"/>
<evidence type="ECO:0000313" key="2">
    <source>
        <dbReference type="EMBL" id="BAY70732.1"/>
    </source>
</evidence>
<sequence length="84" mass="9624">MEREALTIRFPSELLTKARKLKGSNESFNDLVVEALESEVKRRRGWAAHQRILARSETIKAKTGIQPSSTEMIRSLREGEGRRD</sequence>
<organism evidence="2 3">
    <name type="scientific">Trichormus variabilis NIES-23</name>
    <dbReference type="NCBI Taxonomy" id="1973479"/>
    <lineage>
        <taxon>Bacteria</taxon>
        <taxon>Bacillati</taxon>
        <taxon>Cyanobacteriota</taxon>
        <taxon>Cyanophyceae</taxon>
        <taxon>Nostocales</taxon>
        <taxon>Nostocaceae</taxon>
        <taxon>Trichormus</taxon>
    </lineage>
</organism>
<proteinExistence type="predicted"/>
<feature type="compositionally biased region" description="Basic and acidic residues" evidence="1">
    <location>
        <begin position="74"/>
        <end position="84"/>
    </location>
</feature>
<evidence type="ECO:0000256" key="1">
    <source>
        <dbReference type="SAM" id="MobiDB-lite"/>
    </source>
</evidence>
<feature type="region of interest" description="Disordered" evidence="1">
    <location>
        <begin position="63"/>
        <end position="84"/>
    </location>
</feature>
<evidence type="ECO:0000313" key="3">
    <source>
        <dbReference type="Proteomes" id="UP000217507"/>
    </source>
</evidence>
<dbReference type="EMBL" id="AP018216">
    <property type="protein sequence ID" value="BAY70732.1"/>
    <property type="molecule type" value="Genomic_DNA"/>
</dbReference>
<gene>
    <name evidence="2" type="ORF">NIES23_35400</name>
</gene>
<dbReference type="Proteomes" id="UP000217507">
    <property type="component" value="Chromosome"/>
</dbReference>
<name>A0A1Z4KP56_ANAVA</name>
<protein>
    <recommendedName>
        <fullName evidence="4">Arc-like DNA binding domain-containing protein</fullName>
    </recommendedName>
</protein>
<evidence type="ECO:0008006" key="4">
    <source>
        <dbReference type="Google" id="ProtNLM"/>
    </source>
</evidence>